<reference evidence="4 5" key="1">
    <citation type="submission" date="2017-04" db="EMBL/GenBank/DDBJ databases">
        <authorList>
            <person name="Afonso C.L."/>
            <person name="Miller P.J."/>
            <person name="Scott M.A."/>
            <person name="Spackman E."/>
            <person name="Goraichik I."/>
            <person name="Dimitrov K.M."/>
            <person name="Suarez D.L."/>
            <person name="Swayne D.E."/>
        </authorList>
    </citation>
    <scope>NUCLEOTIDE SEQUENCE [LARGE SCALE GENOMIC DNA]</scope>
    <source>
        <strain evidence="4 5">11</strain>
    </source>
</reference>
<keyword evidence="3" id="KW-0472">Membrane</keyword>
<evidence type="ECO:0000256" key="3">
    <source>
        <dbReference type="SAM" id="Phobius"/>
    </source>
</evidence>
<dbReference type="GO" id="GO:0016020">
    <property type="term" value="C:membrane"/>
    <property type="evidence" value="ECO:0007669"/>
    <property type="project" value="InterPro"/>
</dbReference>
<gene>
    <name evidence="4" type="ORF">SAMN06295960_2727</name>
</gene>
<name>A0A1X7KUM6_9BACL</name>
<dbReference type="Gene3D" id="1.10.1760.20">
    <property type="match status" value="1"/>
</dbReference>
<evidence type="ECO:0000256" key="1">
    <source>
        <dbReference type="ARBA" id="ARBA00022692"/>
    </source>
</evidence>
<feature type="transmembrane region" description="Helical" evidence="3">
    <location>
        <begin position="114"/>
        <end position="131"/>
    </location>
</feature>
<evidence type="ECO:0000313" key="5">
    <source>
        <dbReference type="Proteomes" id="UP000193834"/>
    </source>
</evidence>
<feature type="transmembrane region" description="Helical" evidence="3">
    <location>
        <begin position="79"/>
        <end position="102"/>
    </location>
</feature>
<evidence type="ECO:0000313" key="4">
    <source>
        <dbReference type="EMBL" id="SMG45269.1"/>
    </source>
</evidence>
<dbReference type="OrthoDB" id="4550662at2"/>
<dbReference type="RefSeq" id="WP_085494894.1">
    <property type="nucleotide sequence ID" value="NZ_FXAZ01000003.1"/>
</dbReference>
<dbReference type="AlphaFoldDB" id="A0A1X7KUM6"/>
<dbReference type="PANTHER" id="PTHR37815">
    <property type="entry name" value="UPF0397 PROTEIN BC_2624-RELATED"/>
    <property type="match status" value="1"/>
</dbReference>
<dbReference type="Pfam" id="PF07155">
    <property type="entry name" value="ECF-ribofla_trS"/>
    <property type="match status" value="1"/>
</dbReference>
<feature type="transmembrane region" description="Helical" evidence="3">
    <location>
        <begin position="42"/>
        <end position="67"/>
    </location>
</feature>
<proteinExistence type="predicted"/>
<protein>
    <submittedName>
        <fullName evidence="4">Energy-coupling factor transport system substrate-specific component</fullName>
    </submittedName>
</protein>
<keyword evidence="5" id="KW-1185">Reference proteome</keyword>
<dbReference type="EMBL" id="FXAZ01000003">
    <property type="protein sequence ID" value="SMG45269.1"/>
    <property type="molecule type" value="Genomic_DNA"/>
</dbReference>
<keyword evidence="1 3" id="KW-0812">Transmembrane</keyword>
<sequence length="187" mass="19660">MSQSKFNFTTKTVVAIGIGAALYGLLGSISIPVFTQTALRPAIAILTIFGAMFGPVVGLLSGAIGHIITDLIWGGGTIWWTWVAGSAISGLGMGLVFMKSSFHVNEGRAAKADLWFLGIVGSLAMAIGYGFSSVLDIYLYGEPPVKMFAQFLWATGANVIVHLVLGVPAVAGLISRNRKNSNLTVLK</sequence>
<feature type="transmembrane region" description="Helical" evidence="3">
    <location>
        <begin position="12"/>
        <end position="35"/>
    </location>
</feature>
<dbReference type="PANTHER" id="PTHR37815:SF3">
    <property type="entry name" value="UPF0397 PROTEIN SPR0429"/>
    <property type="match status" value="1"/>
</dbReference>
<evidence type="ECO:0000256" key="2">
    <source>
        <dbReference type="ARBA" id="ARBA00022989"/>
    </source>
</evidence>
<feature type="transmembrane region" description="Helical" evidence="3">
    <location>
        <begin position="151"/>
        <end position="174"/>
    </location>
</feature>
<dbReference type="InterPro" id="IPR009825">
    <property type="entry name" value="ECF_substrate-spec-like"/>
</dbReference>
<dbReference type="Proteomes" id="UP000193834">
    <property type="component" value="Unassembled WGS sequence"/>
</dbReference>
<dbReference type="STRING" id="1852522.SAMN06295960_2727"/>
<accession>A0A1X7KUM6</accession>
<organism evidence="4 5">
    <name type="scientific">Paenibacillus aquistagni</name>
    <dbReference type="NCBI Taxonomy" id="1852522"/>
    <lineage>
        <taxon>Bacteria</taxon>
        <taxon>Bacillati</taxon>
        <taxon>Bacillota</taxon>
        <taxon>Bacilli</taxon>
        <taxon>Bacillales</taxon>
        <taxon>Paenibacillaceae</taxon>
        <taxon>Paenibacillus</taxon>
    </lineage>
</organism>
<dbReference type="NCBIfam" id="NF010182">
    <property type="entry name" value="PRK13661.1"/>
    <property type="match status" value="1"/>
</dbReference>
<keyword evidence="2 3" id="KW-1133">Transmembrane helix</keyword>